<evidence type="ECO:0000256" key="2">
    <source>
        <dbReference type="ARBA" id="ARBA00011133"/>
    </source>
</evidence>
<dbReference type="GeneID" id="103110946"/>
<dbReference type="RefSeq" id="XP_060060246.1">
    <property type="nucleotide sequence ID" value="XM_060204263.1"/>
</dbReference>
<reference evidence="9" key="2">
    <citation type="submission" date="2025-08" db="UniProtKB">
        <authorList>
            <consortium name="RefSeq"/>
        </authorList>
    </citation>
    <scope>IDENTIFICATION</scope>
</reference>
<evidence type="ECO:0000313" key="9">
    <source>
        <dbReference type="RefSeq" id="XP_060060246.1"/>
    </source>
</evidence>
<protein>
    <recommendedName>
        <fullName evidence="6">Large ribosomal subunit protein eL36</fullName>
    </recommendedName>
    <alternativeName>
        <fullName evidence="7">60S ribosomal protein L36</fullName>
    </alternativeName>
</protein>
<keyword evidence="8" id="KW-1185">Reference proteome</keyword>
<reference evidence="8" key="1">
    <citation type="submission" date="2025-05" db="UniProtKB">
        <authorList>
            <consortium name="RefSeq"/>
        </authorList>
    </citation>
    <scope>NUCLEOTIDE SEQUENCE [LARGE SCALE GENOMIC DNA]</scope>
</reference>
<proteinExistence type="inferred from homology"/>
<keyword evidence="3" id="KW-0689">Ribosomal protein</keyword>
<dbReference type="InterPro" id="IPR000509">
    <property type="entry name" value="Ribosomal_eL36"/>
</dbReference>
<comment type="subunit">
    <text evidence="2">Component of the large ribosomal subunit.</text>
</comment>
<dbReference type="Pfam" id="PF01158">
    <property type="entry name" value="Ribosomal_L36e"/>
    <property type="match status" value="1"/>
</dbReference>
<dbReference type="Proteomes" id="UP001652624">
    <property type="component" value="Chromosome 1"/>
</dbReference>
<accession>A0ABM3YGP9</accession>
<evidence type="ECO:0000256" key="7">
    <source>
        <dbReference type="ARBA" id="ARBA00035331"/>
    </source>
</evidence>
<organism evidence="8 9">
    <name type="scientific">Erinaceus europaeus</name>
    <name type="common">Western European hedgehog</name>
    <dbReference type="NCBI Taxonomy" id="9365"/>
    <lineage>
        <taxon>Eukaryota</taxon>
        <taxon>Metazoa</taxon>
        <taxon>Chordata</taxon>
        <taxon>Craniata</taxon>
        <taxon>Vertebrata</taxon>
        <taxon>Euteleostomi</taxon>
        <taxon>Mammalia</taxon>
        <taxon>Eutheria</taxon>
        <taxon>Laurasiatheria</taxon>
        <taxon>Eulipotyphla</taxon>
        <taxon>Erinaceidae</taxon>
        <taxon>Erinaceinae</taxon>
        <taxon>Erinaceus</taxon>
    </lineage>
</organism>
<comment type="function">
    <text evidence="5">Component of the large ribosomal subunit. The ribosome is a large ribonucleoprotein complex responsible for the synthesis of proteins in the cell.</text>
</comment>
<comment type="similarity">
    <text evidence="1">Belongs to the eukaryotic ribosomal protein eL36 family.</text>
</comment>
<evidence type="ECO:0000256" key="6">
    <source>
        <dbReference type="ARBA" id="ARBA00035226"/>
    </source>
</evidence>
<keyword evidence="4" id="KW-0687">Ribonucleoprotein</keyword>
<evidence type="ECO:0000256" key="4">
    <source>
        <dbReference type="ARBA" id="ARBA00023274"/>
    </source>
</evidence>
<evidence type="ECO:0000256" key="3">
    <source>
        <dbReference type="ARBA" id="ARBA00022980"/>
    </source>
</evidence>
<sequence length="105" mass="12180">MAMHYPMALGLLKGHKMTKNVSQPRNRCCCGCLTKHTKFMQDMIREVCGFTPSERRPMVLLKVSKDKYMLKYIKMRVGTHIQTKRKLQELSKVLAAMHKVVAKKN</sequence>
<name>A0ABM3YGP9_ERIEU</name>
<evidence type="ECO:0000313" key="8">
    <source>
        <dbReference type="Proteomes" id="UP001652624"/>
    </source>
</evidence>
<dbReference type="InterPro" id="IPR038097">
    <property type="entry name" value="Ribosomal_eL36_sf"/>
</dbReference>
<dbReference type="PANTHER" id="PTHR10114">
    <property type="entry name" value="60S RIBOSOMAL PROTEIN L36"/>
    <property type="match status" value="1"/>
</dbReference>
<evidence type="ECO:0000256" key="1">
    <source>
        <dbReference type="ARBA" id="ARBA00006509"/>
    </source>
</evidence>
<gene>
    <name evidence="9" type="primary">LOC103110946</name>
</gene>
<dbReference type="Gene3D" id="1.10.10.1760">
    <property type="entry name" value="60S ribosomal protein L36"/>
    <property type="match status" value="1"/>
</dbReference>
<evidence type="ECO:0000256" key="5">
    <source>
        <dbReference type="ARBA" id="ARBA00034092"/>
    </source>
</evidence>